<proteinExistence type="predicted"/>
<feature type="region of interest" description="Disordered" evidence="1">
    <location>
        <begin position="676"/>
        <end position="700"/>
    </location>
</feature>
<feature type="compositionally biased region" description="Basic and acidic residues" evidence="1">
    <location>
        <begin position="15"/>
        <end position="51"/>
    </location>
</feature>
<evidence type="ECO:0000313" key="3">
    <source>
        <dbReference type="EMBL" id="KAK4252202.1"/>
    </source>
</evidence>
<feature type="compositionally biased region" description="Low complexity" evidence="1">
    <location>
        <begin position="204"/>
        <end position="221"/>
    </location>
</feature>
<feature type="compositionally biased region" description="Gly residues" evidence="1">
    <location>
        <begin position="56"/>
        <end position="68"/>
    </location>
</feature>
<feature type="compositionally biased region" description="Polar residues" evidence="1">
    <location>
        <begin position="628"/>
        <end position="642"/>
    </location>
</feature>
<keyword evidence="2" id="KW-0472">Membrane</keyword>
<gene>
    <name evidence="3" type="ORF">C7999DRAFT_27450</name>
</gene>
<feature type="region of interest" description="Disordered" evidence="1">
    <location>
        <begin position="1"/>
        <end position="278"/>
    </location>
</feature>
<name>A0AAN7D457_9PEZI</name>
<feature type="compositionally biased region" description="Gly residues" evidence="1">
    <location>
        <begin position="147"/>
        <end position="172"/>
    </location>
</feature>
<feature type="transmembrane region" description="Helical" evidence="2">
    <location>
        <begin position="383"/>
        <end position="404"/>
    </location>
</feature>
<feature type="region of interest" description="Disordered" evidence="1">
    <location>
        <begin position="623"/>
        <end position="642"/>
    </location>
</feature>
<accession>A0AAN7D457</accession>
<reference evidence="3" key="1">
    <citation type="journal article" date="2023" name="Mol. Phylogenet. Evol.">
        <title>Genome-scale phylogeny and comparative genomics of the fungal order Sordariales.</title>
        <authorList>
            <person name="Hensen N."/>
            <person name="Bonometti L."/>
            <person name="Westerberg I."/>
            <person name="Brannstrom I.O."/>
            <person name="Guillou S."/>
            <person name="Cros-Aarteil S."/>
            <person name="Calhoun S."/>
            <person name="Haridas S."/>
            <person name="Kuo A."/>
            <person name="Mondo S."/>
            <person name="Pangilinan J."/>
            <person name="Riley R."/>
            <person name="LaButti K."/>
            <person name="Andreopoulos B."/>
            <person name="Lipzen A."/>
            <person name="Chen C."/>
            <person name="Yan M."/>
            <person name="Daum C."/>
            <person name="Ng V."/>
            <person name="Clum A."/>
            <person name="Steindorff A."/>
            <person name="Ohm R.A."/>
            <person name="Martin F."/>
            <person name="Silar P."/>
            <person name="Natvig D.O."/>
            <person name="Lalanne C."/>
            <person name="Gautier V."/>
            <person name="Ament-Velasquez S.L."/>
            <person name="Kruys A."/>
            <person name="Hutchinson M.I."/>
            <person name="Powell A.J."/>
            <person name="Barry K."/>
            <person name="Miller A.N."/>
            <person name="Grigoriev I.V."/>
            <person name="Debuchy R."/>
            <person name="Gladieux P."/>
            <person name="Hiltunen Thoren M."/>
            <person name="Johannesson H."/>
        </authorList>
    </citation>
    <scope>NUCLEOTIDE SEQUENCE</scope>
    <source>
        <strain evidence="3">CBS 359.72</strain>
    </source>
</reference>
<feature type="compositionally biased region" description="Gly residues" evidence="1">
    <location>
        <begin position="120"/>
        <end position="137"/>
    </location>
</feature>
<sequence length="781" mass="81553">MAPLKSLPGSKKRRWQGEKPREARRFDLYRRQEEEDNNDNDRGGDGGDGRGRGRGRFGFGNNNGGNGRGNSDDDGQRGGGSFFGGGRNGGNGNGNGGGGFGSGNGSGGRDGNRFGNGNNNQGGNGNGRGTGNDGGNDNGNDNDNGRGDGNGNGFRFGNGRGGGRGFGFGNRFGDGERGNNRGGGFGRNRDGDDANENENGSDDTTSAASSAAEAPTSSSSPTEPPTESPTESPTEPPAESPVESPTETPQPAASTDPAPSSEAPPAITPEVSSESNPGVVLLQPAVTGNSDLEPIPTVTQFIPLMSPSDAVGPTSIPELEGTLDPGAAPSDTLGTSPSPTLGFPSTGGPMDNSGPTSNGRGDDGAGNRLEVANAGMDPTVERILVSVGSIGGFILLCFVAWMIWRTMKNTRRDRHLSRSGDGFPTRAGSKLSFFRRRGWQNLDQSTVNQSEPPSYYEKAGSARVASAEGFYSSEKLPIQAPSQQQWPQNTTEGVTLPGHGSIHSGAMYRPSLNTVPGRPQITLMTNIPAVYAHQAQGSFSSTNAAHFGAIATPDSTASPIVSGISPASYYNQPLLNQRYTAPYNNPIYRQPSQTLSEGSSISSGFGDGDIIVTDPLIPLPAPTAVPGSATNSPQQKQQSQYTTRFSWMTAAEQTATAGGGAAATVEVAGQTAASLIRKESNASTGTNRRETIYTQTSEDQPARFRSVASWVDQQKGRIKRVQQRGMPAAETLQGQAMMIPGNPGIPGVHNPPREQSFDLMMDDEEKPRRVDEVVAELKKVG</sequence>
<evidence type="ECO:0000313" key="4">
    <source>
        <dbReference type="Proteomes" id="UP001303647"/>
    </source>
</evidence>
<reference evidence="3" key="2">
    <citation type="submission" date="2023-05" db="EMBL/GenBank/DDBJ databases">
        <authorList>
            <consortium name="Lawrence Berkeley National Laboratory"/>
            <person name="Steindorff A."/>
            <person name="Hensen N."/>
            <person name="Bonometti L."/>
            <person name="Westerberg I."/>
            <person name="Brannstrom I.O."/>
            <person name="Guillou S."/>
            <person name="Cros-Aarteil S."/>
            <person name="Calhoun S."/>
            <person name="Haridas S."/>
            <person name="Kuo A."/>
            <person name="Mondo S."/>
            <person name="Pangilinan J."/>
            <person name="Riley R."/>
            <person name="Labutti K."/>
            <person name="Andreopoulos B."/>
            <person name="Lipzen A."/>
            <person name="Chen C."/>
            <person name="Yanf M."/>
            <person name="Daum C."/>
            <person name="Ng V."/>
            <person name="Clum A."/>
            <person name="Ohm R."/>
            <person name="Martin F."/>
            <person name="Silar P."/>
            <person name="Natvig D."/>
            <person name="Lalanne C."/>
            <person name="Gautier V."/>
            <person name="Ament-Velasquez S.L."/>
            <person name="Kruys A."/>
            <person name="Hutchinson M.I."/>
            <person name="Powell A.J."/>
            <person name="Barry K."/>
            <person name="Miller A.N."/>
            <person name="Grigoriev I.V."/>
            <person name="Debuchy R."/>
            <person name="Gladieux P."/>
            <person name="Thoren M.H."/>
            <person name="Johannesson H."/>
        </authorList>
    </citation>
    <scope>NUCLEOTIDE SEQUENCE</scope>
    <source>
        <strain evidence="3">CBS 359.72</strain>
    </source>
</reference>
<feature type="region of interest" description="Disordered" evidence="1">
    <location>
        <begin position="312"/>
        <end position="370"/>
    </location>
</feature>
<keyword evidence="2" id="KW-1133">Transmembrane helix</keyword>
<feature type="compositionally biased region" description="Polar residues" evidence="1">
    <location>
        <begin position="681"/>
        <end position="699"/>
    </location>
</feature>
<organism evidence="3 4">
    <name type="scientific">Corynascus novoguineensis</name>
    <dbReference type="NCBI Taxonomy" id="1126955"/>
    <lineage>
        <taxon>Eukaryota</taxon>
        <taxon>Fungi</taxon>
        <taxon>Dikarya</taxon>
        <taxon>Ascomycota</taxon>
        <taxon>Pezizomycotina</taxon>
        <taxon>Sordariomycetes</taxon>
        <taxon>Sordariomycetidae</taxon>
        <taxon>Sordariales</taxon>
        <taxon>Chaetomiaceae</taxon>
        <taxon>Corynascus</taxon>
    </lineage>
</organism>
<dbReference type="Proteomes" id="UP001303647">
    <property type="component" value="Unassembled WGS sequence"/>
</dbReference>
<keyword evidence="2" id="KW-0812">Transmembrane</keyword>
<dbReference type="AlphaFoldDB" id="A0AAN7D457"/>
<feature type="compositionally biased region" description="Gly residues" evidence="1">
    <location>
        <begin position="77"/>
        <end position="109"/>
    </location>
</feature>
<comment type="caution">
    <text evidence="3">The sequence shown here is derived from an EMBL/GenBank/DDBJ whole genome shotgun (WGS) entry which is preliminary data.</text>
</comment>
<protein>
    <submittedName>
        <fullName evidence="3">Uncharacterized protein</fullName>
    </submittedName>
</protein>
<evidence type="ECO:0000256" key="1">
    <source>
        <dbReference type="SAM" id="MobiDB-lite"/>
    </source>
</evidence>
<dbReference type="EMBL" id="MU857602">
    <property type="protein sequence ID" value="KAK4252202.1"/>
    <property type="molecule type" value="Genomic_DNA"/>
</dbReference>
<evidence type="ECO:0000256" key="2">
    <source>
        <dbReference type="SAM" id="Phobius"/>
    </source>
</evidence>
<keyword evidence="4" id="KW-1185">Reference proteome</keyword>
<feature type="compositionally biased region" description="Low complexity" evidence="1">
    <location>
        <begin position="240"/>
        <end position="249"/>
    </location>
</feature>